<protein>
    <submittedName>
        <fullName evidence="1">Uncharacterized protein</fullName>
    </submittedName>
</protein>
<dbReference type="EMBL" id="SIJL01000018">
    <property type="protein sequence ID" value="TBH16505.1"/>
    <property type="molecule type" value="Genomic_DNA"/>
</dbReference>
<keyword evidence="2" id="KW-1185">Reference proteome</keyword>
<sequence length="182" mass="20075">MVRLLLALAFLLALALLLPHPEGPTEPPPVRLYGVTLYLYPEEEGVVWRFQAEEMAEEGGVFRIRGGIRGERLVEGRLDLRLFAPEVAVEAGDDLRAPQAQVEILEGCYRLELSAPSGGAVLIRQREGFMAPWVRLEAPNLRGEAQAFRADFALERMEAENPRFEFPAGGAFGPCTVEGGRS</sequence>
<dbReference type="Proteomes" id="UP000292858">
    <property type="component" value="Unassembled WGS sequence"/>
</dbReference>
<evidence type="ECO:0000313" key="2">
    <source>
        <dbReference type="Proteomes" id="UP000292858"/>
    </source>
</evidence>
<dbReference type="OrthoDB" id="31702at2"/>
<dbReference type="RefSeq" id="WP_130842525.1">
    <property type="nucleotide sequence ID" value="NZ_SIJL01000018.1"/>
</dbReference>
<gene>
    <name evidence="1" type="ORF">ETP66_10270</name>
</gene>
<reference evidence="1 2" key="1">
    <citation type="submission" date="2019-02" db="EMBL/GenBank/DDBJ databases">
        <title>Thermus sp. a novel from hot spring.</title>
        <authorList>
            <person name="Zhao Z."/>
        </authorList>
    </citation>
    <scope>NUCLEOTIDE SEQUENCE [LARGE SCALE GENOMIC DNA]</scope>
    <source>
        <strain evidence="1 2">CFH 72773T</strain>
    </source>
</reference>
<comment type="caution">
    <text evidence="1">The sequence shown here is derived from an EMBL/GenBank/DDBJ whole genome shotgun (WGS) entry which is preliminary data.</text>
</comment>
<dbReference type="AlphaFoldDB" id="A0A4Q9AYC5"/>
<proteinExistence type="predicted"/>
<organism evidence="1 2">
    <name type="scientific">Thermus thermamylovorans</name>
    <dbReference type="NCBI Taxonomy" id="2509362"/>
    <lineage>
        <taxon>Bacteria</taxon>
        <taxon>Thermotogati</taxon>
        <taxon>Deinococcota</taxon>
        <taxon>Deinococci</taxon>
        <taxon>Thermales</taxon>
        <taxon>Thermaceae</taxon>
        <taxon>Thermus</taxon>
    </lineage>
</organism>
<evidence type="ECO:0000313" key="1">
    <source>
        <dbReference type="EMBL" id="TBH16505.1"/>
    </source>
</evidence>
<name>A0A4Q9AYC5_9DEIN</name>
<accession>A0A4Q9AYC5</accession>